<dbReference type="SUPFAM" id="SSF56219">
    <property type="entry name" value="DNase I-like"/>
    <property type="match status" value="1"/>
</dbReference>
<evidence type="ECO:0000259" key="1">
    <source>
        <dbReference type="Pfam" id="PF03372"/>
    </source>
</evidence>
<dbReference type="Gene3D" id="3.60.10.10">
    <property type="entry name" value="Endonuclease/exonuclease/phosphatase"/>
    <property type="match status" value="1"/>
</dbReference>
<evidence type="ECO:0000313" key="2">
    <source>
        <dbReference type="EMBL" id="CAH3127257.1"/>
    </source>
</evidence>
<dbReference type="InterPro" id="IPR005135">
    <property type="entry name" value="Endo/exonuclease/phosphatase"/>
</dbReference>
<sequence>TETKITNSSGLDFNACIPNYQFEYVPTPLSCGGVGMYINNCLKYKVLERTSKDAFQALWIEIESLKSKNIVCGVIYRQHNDPEQFLHYVDFTLEKLSSSDKVVYLMGDFNIDLLKSEISDYSQNFLLSLQCYSFFPVIDKPTRVYNNSATLIDNIFLNRFDHKISGGNIVSDISDHYSQFCFIHSLIPKNFTAKHKIRDYSNFSEECFINDVLDTDWDNSMTYGSVDKCFSSFYNKFNKLINKHAPLKILSRRKAKQFSKPWITKGLRKSIKIKNRLFYSGDISKYKLYRNRIVTLSRLSKRLYY</sequence>
<name>A0AAU9WV61_9CNID</name>
<gene>
    <name evidence="2" type="ORF">PMEA_00012939</name>
</gene>
<protein>
    <recommendedName>
        <fullName evidence="1">Endonuclease/exonuclease/phosphatase domain-containing protein</fullName>
    </recommendedName>
</protein>
<proteinExistence type="predicted"/>
<reference evidence="2 3" key="1">
    <citation type="submission" date="2022-05" db="EMBL/GenBank/DDBJ databases">
        <authorList>
            <consortium name="Genoscope - CEA"/>
            <person name="William W."/>
        </authorList>
    </citation>
    <scope>NUCLEOTIDE SEQUENCE [LARGE SCALE GENOMIC DNA]</scope>
</reference>
<comment type="caution">
    <text evidence="2">The sequence shown here is derived from an EMBL/GenBank/DDBJ whole genome shotgun (WGS) entry which is preliminary data.</text>
</comment>
<feature type="non-terminal residue" evidence="2">
    <location>
        <position position="1"/>
    </location>
</feature>
<feature type="domain" description="Endonuclease/exonuclease/phosphatase" evidence="1">
    <location>
        <begin position="32"/>
        <end position="176"/>
    </location>
</feature>
<dbReference type="Pfam" id="PF03372">
    <property type="entry name" value="Exo_endo_phos"/>
    <property type="match status" value="1"/>
</dbReference>
<dbReference type="InterPro" id="IPR036691">
    <property type="entry name" value="Endo/exonu/phosph_ase_sf"/>
</dbReference>
<dbReference type="PANTHER" id="PTHR33776:SF4">
    <property type="entry name" value="ENDONUCLEASE_EXONUCLEASE_PHOSPHATASE DOMAIN-CONTAINING PROTEIN"/>
    <property type="match status" value="1"/>
</dbReference>
<organism evidence="2 3">
    <name type="scientific">Pocillopora meandrina</name>
    <dbReference type="NCBI Taxonomy" id="46732"/>
    <lineage>
        <taxon>Eukaryota</taxon>
        <taxon>Metazoa</taxon>
        <taxon>Cnidaria</taxon>
        <taxon>Anthozoa</taxon>
        <taxon>Hexacorallia</taxon>
        <taxon>Scleractinia</taxon>
        <taxon>Astrocoeniina</taxon>
        <taxon>Pocilloporidae</taxon>
        <taxon>Pocillopora</taxon>
    </lineage>
</organism>
<dbReference type="Proteomes" id="UP001159428">
    <property type="component" value="Unassembled WGS sequence"/>
</dbReference>
<evidence type="ECO:0000313" key="3">
    <source>
        <dbReference type="Proteomes" id="UP001159428"/>
    </source>
</evidence>
<dbReference type="EMBL" id="CALNXJ010000022">
    <property type="protein sequence ID" value="CAH3127257.1"/>
    <property type="molecule type" value="Genomic_DNA"/>
</dbReference>
<accession>A0AAU9WV61</accession>
<dbReference type="GO" id="GO:0003824">
    <property type="term" value="F:catalytic activity"/>
    <property type="evidence" value="ECO:0007669"/>
    <property type="project" value="InterPro"/>
</dbReference>
<keyword evidence="3" id="KW-1185">Reference proteome</keyword>
<dbReference type="AlphaFoldDB" id="A0AAU9WV61"/>
<feature type="non-terminal residue" evidence="2">
    <location>
        <position position="305"/>
    </location>
</feature>
<dbReference type="PANTHER" id="PTHR33776">
    <property type="entry name" value="ENDO/EXONUCLEASE/PHOSPHATASE DOMAIN-CONTAINING PROTEIN"/>
    <property type="match status" value="1"/>
</dbReference>